<dbReference type="OrthoDB" id="1122444at2"/>
<feature type="domain" description="DUF7713" evidence="2">
    <location>
        <begin position="88"/>
        <end position="154"/>
    </location>
</feature>
<gene>
    <name evidence="3" type="ORF">FH5T_16200</name>
    <name evidence="4" type="ORF">SAMN05444285_12359</name>
</gene>
<reference evidence="3 5" key="1">
    <citation type="submission" date="2014-03" db="EMBL/GenBank/DDBJ databases">
        <title>Complete genome sequence of a deeply braunched marine Bacteroidia bacterium Draconibacterium orientale type strain FH5T.</title>
        <authorList>
            <person name="Li X."/>
            <person name="Wang X."/>
            <person name="Xie Z."/>
            <person name="Du Z."/>
            <person name="Chen G."/>
        </authorList>
    </citation>
    <scope>NUCLEOTIDE SEQUENCE [LARGE SCALE GENOMIC DNA]</scope>
    <source>
        <strain evidence="3 5">FH5</strain>
    </source>
</reference>
<dbReference type="KEGG" id="dori:FH5T_16200"/>
<evidence type="ECO:0000259" key="1">
    <source>
        <dbReference type="Pfam" id="PF24735"/>
    </source>
</evidence>
<dbReference type="Proteomes" id="UP000181981">
    <property type="component" value="Unassembled WGS sequence"/>
</dbReference>
<dbReference type="Pfam" id="PF24828">
    <property type="entry name" value="DUF7713"/>
    <property type="match status" value="1"/>
</dbReference>
<name>X5E3W1_9BACT</name>
<feature type="domain" description="DUF7686" evidence="1">
    <location>
        <begin position="15"/>
        <end position="84"/>
    </location>
</feature>
<protein>
    <submittedName>
        <fullName evidence="4">Uncharacterized protein</fullName>
    </submittedName>
</protein>
<dbReference type="InterPro" id="IPR056130">
    <property type="entry name" value="DUF7713"/>
</dbReference>
<dbReference type="Proteomes" id="UP000023772">
    <property type="component" value="Chromosome"/>
</dbReference>
<evidence type="ECO:0000313" key="5">
    <source>
        <dbReference type="Proteomes" id="UP000023772"/>
    </source>
</evidence>
<dbReference type="AlphaFoldDB" id="X5E3W1"/>
<dbReference type="InterPro" id="IPR056103">
    <property type="entry name" value="DUF7686"/>
</dbReference>
<dbReference type="RefSeq" id="WP_038560677.1">
    <property type="nucleotide sequence ID" value="NZ_FOHT01000023.1"/>
</dbReference>
<reference evidence="4 6" key="2">
    <citation type="submission" date="2016-10" db="EMBL/GenBank/DDBJ databases">
        <authorList>
            <person name="de Groot N.N."/>
        </authorList>
    </citation>
    <scope>NUCLEOTIDE SEQUENCE [LARGE SCALE GENOMIC DNA]</scope>
    <source>
        <strain evidence="4 6">DSM 25947</strain>
    </source>
</reference>
<sequence length="157" mass="18276">MNESKIHSTLDDGYDFFINDKKSKEYHFKIASFAVPSGLLSEAIEVKEEDLENLPRKFHVLSNFDEDVEKVEMLLKAKIKKAINQVHLIKDYGEWQISENTLRGTIDSTDKLSDSEFNTVFEIDGKRITIEEFVKMLESYEAFKFKFQIFDSTDSVD</sequence>
<dbReference type="Pfam" id="PF24735">
    <property type="entry name" value="DUF7686"/>
    <property type="match status" value="1"/>
</dbReference>
<dbReference type="STRING" id="1168034.FH5T_16200"/>
<accession>X5E3W1</accession>
<organism evidence="4 6">
    <name type="scientific">Draconibacterium orientale</name>
    <dbReference type="NCBI Taxonomy" id="1168034"/>
    <lineage>
        <taxon>Bacteria</taxon>
        <taxon>Pseudomonadati</taxon>
        <taxon>Bacteroidota</taxon>
        <taxon>Bacteroidia</taxon>
        <taxon>Marinilabiliales</taxon>
        <taxon>Prolixibacteraceae</taxon>
        <taxon>Draconibacterium</taxon>
    </lineage>
</organism>
<proteinExistence type="predicted"/>
<evidence type="ECO:0000259" key="2">
    <source>
        <dbReference type="Pfam" id="PF24828"/>
    </source>
</evidence>
<evidence type="ECO:0000313" key="6">
    <source>
        <dbReference type="Proteomes" id="UP000181981"/>
    </source>
</evidence>
<keyword evidence="5" id="KW-1185">Reference proteome</keyword>
<dbReference type="eggNOG" id="ENOG5031GKN">
    <property type="taxonomic scope" value="Bacteria"/>
</dbReference>
<dbReference type="EMBL" id="FOHT01000023">
    <property type="protein sequence ID" value="SET78920.1"/>
    <property type="molecule type" value="Genomic_DNA"/>
</dbReference>
<dbReference type="HOGENOM" id="CLU_1675109_0_0_10"/>
<evidence type="ECO:0000313" key="3">
    <source>
        <dbReference type="EMBL" id="AHW62150.1"/>
    </source>
</evidence>
<dbReference type="EMBL" id="CP007451">
    <property type="protein sequence ID" value="AHW62150.1"/>
    <property type="molecule type" value="Genomic_DNA"/>
</dbReference>
<evidence type="ECO:0000313" key="4">
    <source>
        <dbReference type="EMBL" id="SET78920.1"/>
    </source>
</evidence>